<keyword evidence="1" id="KW-1133">Transmembrane helix</keyword>
<reference evidence="2 3" key="1">
    <citation type="journal article" date="2014" name="Int. J. Syst. Evol. Microbiol.">
        <title>Listeria floridensis sp. nov., Listeria aquatica sp. nov., Listeria cornellensis sp. nov., Listeria riparia sp. nov. and Listeria grandensis sp. nov., from agricultural and natural environments.</title>
        <authorList>
            <person name="den Bakker H.C."/>
            <person name="Warchocki S."/>
            <person name="Wright E.M."/>
            <person name="Allred A.F."/>
            <person name="Ahlstrom C."/>
            <person name="Manuel C.S."/>
            <person name="Stasiewicz M.J."/>
            <person name="Burrell A."/>
            <person name="Roof S."/>
            <person name="Strawn L."/>
            <person name="Fortes E.D."/>
            <person name="Nightingale K.K."/>
            <person name="Kephart D."/>
            <person name="Wiedmann M."/>
        </authorList>
    </citation>
    <scope>NUCLEOTIDE SEQUENCE [LARGE SCALE GENOMIC DNA]</scope>
    <source>
        <strain evidence="3">FSL F6-969</strain>
    </source>
</reference>
<organism evidence="2 3">
    <name type="scientific">Listeria cornellensis FSL F6-0969</name>
    <dbReference type="NCBI Taxonomy" id="1265820"/>
    <lineage>
        <taxon>Bacteria</taxon>
        <taxon>Bacillati</taxon>
        <taxon>Bacillota</taxon>
        <taxon>Bacilli</taxon>
        <taxon>Bacillales</taxon>
        <taxon>Listeriaceae</taxon>
        <taxon>Listeria</taxon>
    </lineage>
</organism>
<gene>
    <name evidence="2" type="ORF">PCORN_18971</name>
</gene>
<name>W7BD95_9LIST</name>
<evidence type="ECO:0000256" key="1">
    <source>
        <dbReference type="SAM" id="Phobius"/>
    </source>
</evidence>
<feature type="transmembrane region" description="Helical" evidence="1">
    <location>
        <begin position="71"/>
        <end position="87"/>
    </location>
</feature>
<proteinExistence type="predicted"/>
<feature type="transmembrane region" description="Helical" evidence="1">
    <location>
        <begin position="93"/>
        <end position="115"/>
    </location>
</feature>
<feature type="transmembrane region" description="Helical" evidence="1">
    <location>
        <begin position="127"/>
        <end position="148"/>
    </location>
</feature>
<dbReference type="STRING" id="1265820.PCORN_18971"/>
<dbReference type="Proteomes" id="UP000019254">
    <property type="component" value="Unassembled WGS sequence"/>
</dbReference>
<comment type="caution">
    <text evidence="2">The sequence shown here is derived from an EMBL/GenBank/DDBJ whole genome shotgun (WGS) entry which is preliminary data.</text>
</comment>
<accession>W7BD95</accession>
<keyword evidence="1" id="KW-0472">Membrane</keyword>
<keyword evidence="1" id="KW-0812">Transmembrane</keyword>
<dbReference type="EMBL" id="AODE01000059">
    <property type="protein sequence ID" value="EUJ23857.1"/>
    <property type="molecule type" value="Genomic_DNA"/>
</dbReference>
<evidence type="ECO:0000313" key="3">
    <source>
        <dbReference type="Proteomes" id="UP000019254"/>
    </source>
</evidence>
<sequence length="180" mass="20837">MDYKSDITCDYTNNISPRHSKNQVFLLTLMLLFLSIGSQFNVQLGLAVKPYMLLLLILMLYYAPKMTISKLLFFEIAFIGFYVYYDLRGVITAYPAAALRAIGATFILIIFYFFCRYWLDRIRWKDIEWAIIISGFVFNILSLGYYVMGLVNLGFNMQGNGIREMGVMIDRSFARLLGLT</sequence>
<feature type="transmembrane region" description="Helical" evidence="1">
    <location>
        <begin position="24"/>
        <end position="42"/>
    </location>
</feature>
<evidence type="ECO:0000313" key="2">
    <source>
        <dbReference type="EMBL" id="EUJ23857.1"/>
    </source>
</evidence>
<dbReference type="AlphaFoldDB" id="W7BD95"/>
<protein>
    <submittedName>
        <fullName evidence="2">Uncharacterized protein</fullName>
    </submittedName>
</protein>
<keyword evidence="3" id="KW-1185">Reference proteome</keyword>
<feature type="non-terminal residue" evidence="2">
    <location>
        <position position="180"/>
    </location>
</feature>